<evidence type="ECO:0000313" key="1">
    <source>
        <dbReference type="EMBL" id="GAA1528047.1"/>
    </source>
</evidence>
<dbReference type="Proteomes" id="UP001500363">
    <property type="component" value="Unassembled WGS sequence"/>
</dbReference>
<dbReference type="EMBL" id="BAAANC010000002">
    <property type="protein sequence ID" value="GAA1528047.1"/>
    <property type="molecule type" value="Genomic_DNA"/>
</dbReference>
<organism evidence="1 2">
    <name type="scientific">Kribbella lupini</name>
    <dbReference type="NCBI Taxonomy" id="291602"/>
    <lineage>
        <taxon>Bacteria</taxon>
        <taxon>Bacillati</taxon>
        <taxon>Actinomycetota</taxon>
        <taxon>Actinomycetes</taxon>
        <taxon>Propionibacteriales</taxon>
        <taxon>Kribbellaceae</taxon>
        <taxon>Kribbella</taxon>
    </lineage>
</organism>
<keyword evidence="2" id="KW-1185">Reference proteome</keyword>
<sequence length="160" mass="17475">MAVSVQELRTGTEETAMTENHVPPAPTAGLKALDRLVGEWTVTGGAEGVVKYEWMDGGYFLLQTVELEQYGQQVRGMEIIGNLRPFGEPASADVHSRFYDSTGNTLDYTYELDGDKLTIWGGPKGSPAYFEGTFTDGDRVMSGDWIYPGGGGYASTMTRR</sequence>
<proteinExistence type="predicted"/>
<accession>A0ABN2AY68</accession>
<comment type="caution">
    <text evidence="1">The sequence shown here is derived from an EMBL/GenBank/DDBJ whole genome shotgun (WGS) entry which is preliminary data.</text>
</comment>
<gene>
    <name evidence="1" type="ORF">GCM10009741_32330</name>
</gene>
<protein>
    <recommendedName>
        <fullName evidence="3">DUF1579 domain-containing protein</fullName>
    </recommendedName>
</protein>
<reference evidence="1 2" key="1">
    <citation type="journal article" date="2019" name="Int. J. Syst. Evol. Microbiol.">
        <title>The Global Catalogue of Microorganisms (GCM) 10K type strain sequencing project: providing services to taxonomists for standard genome sequencing and annotation.</title>
        <authorList>
            <consortium name="The Broad Institute Genomics Platform"/>
            <consortium name="The Broad Institute Genome Sequencing Center for Infectious Disease"/>
            <person name="Wu L."/>
            <person name="Ma J."/>
        </authorList>
    </citation>
    <scope>NUCLEOTIDE SEQUENCE [LARGE SCALE GENOMIC DNA]</scope>
    <source>
        <strain evidence="1 2">JCM 14303</strain>
    </source>
</reference>
<evidence type="ECO:0008006" key="3">
    <source>
        <dbReference type="Google" id="ProtNLM"/>
    </source>
</evidence>
<evidence type="ECO:0000313" key="2">
    <source>
        <dbReference type="Proteomes" id="UP001500363"/>
    </source>
</evidence>
<name>A0ABN2AY68_9ACTN</name>